<dbReference type="GeneID" id="85338654"/>
<keyword evidence="4" id="KW-1185">Reference proteome</keyword>
<reference evidence="3 4" key="1">
    <citation type="submission" date="2016-10" db="EMBL/GenBank/DDBJ databases">
        <title>The genome sequence of Colletotrichum fioriniae PJ7.</title>
        <authorList>
            <person name="Baroncelli R."/>
        </authorList>
    </citation>
    <scope>NUCLEOTIDE SEQUENCE [LARGE SCALE GENOMIC DNA]</scope>
    <source>
        <strain evidence="3 4">IMI 309622</strain>
    </source>
</reference>
<keyword evidence="2" id="KW-0732">Signal</keyword>
<protein>
    <recommendedName>
        <fullName evidence="5">Secreted protein</fullName>
    </recommendedName>
</protein>
<dbReference type="EMBL" id="MOOE01000006">
    <property type="protein sequence ID" value="KAK1529105.1"/>
    <property type="molecule type" value="Genomic_DNA"/>
</dbReference>
<sequence length="99" mass="10614">MNRSARHGILFPLVILPHATMQNVSTSAIMTENGHSGGCAASGGLVPRWPVEIVGILATERKSEPNSDSRISSECRRHTVISKGGYRESPDAESPAKVF</sequence>
<organism evidence="3 4">
    <name type="scientific">Colletotrichum costaricense</name>
    <dbReference type="NCBI Taxonomy" id="1209916"/>
    <lineage>
        <taxon>Eukaryota</taxon>
        <taxon>Fungi</taxon>
        <taxon>Dikarya</taxon>
        <taxon>Ascomycota</taxon>
        <taxon>Pezizomycotina</taxon>
        <taxon>Sordariomycetes</taxon>
        <taxon>Hypocreomycetidae</taxon>
        <taxon>Glomerellales</taxon>
        <taxon>Glomerellaceae</taxon>
        <taxon>Colletotrichum</taxon>
        <taxon>Colletotrichum acutatum species complex</taxon>
    </lineage>
</organism>
<dbReference type="AlphaFoldDB" id="A0AAI9YZI6"/>
<evidence type="ECO:0000256" key="2">
    <source>
        <dbReference type="SAM" id="SignalP"/>
    </source>
</evidence>
<feature type="chain" id="PRO_5042482204" description="Secreted protein" evidence="2">
    <location>
        <begin position="22"/>
        <end position="99"/>
    </location>
</feature>
<feature type="compositionally biased region" description="Basic and acidic residues" evidence="1">
    <location>
        <begin position="62"/>
        <end position="77"/>
    </location>
</feature>
<proteinExistence type="predicted"/>
<feature type="region of interest" description="Disordered" evidence="1">
    <location>
        <begin position="62"/>
        <end position="99"/>
    </location>
</feature>
<evidence type="ECO:0008006" key="5">
    <source>
        <dbReference type="Google" id="ProtNLM"/>
    </source>
</evidence>
<name>A0AAI9YZI6_9PEZI</name>
<gene>
    <name evidence="3" type="ORF">CCOS01_06939</name>
</gene>
<evidence type="ECO:0000313" key="3">
    <source>
        <dbReference type="EMBL" id="KAK1529105.1"/>
    </source>
</evidence>
<dbReference type="Proteomes" id="UP001240678">
    <property type="component" value="Unassembled WGS sequence"/>
</dbReference>
<accession>A0AAI9YZI6</accession>
<dbReference type="RefSeq" id="XP_060314807.1">
    <property type="nucleotide sequence ID" value="XM_060455107.1"/>
</dbReference>
<evidence type="ECO:0000256" key="1">
    <source>
        <dbReference type="SAM" id="MobiDB-lite"/>
    </source>
</evidence>
<feature type="signal peptide" evidence="2">
    <location>
        <begin position="1"/>
        <end position="21"/>
    </location>
</feature>
<evidence type="ECO:0000313" key="4">
    <source>
        <dbReference type="Proteomes" id="UP001240678"/>
    </source>
</evidence>
<comment type="caution">
    <text evidence="3">The sequence shown here is derived from an EMBL/GenBank/DDBJ whole genome shotgun (WGS) entry which is preliminary data.</text>
</comment>